<comment type="caution">
    <text evidence="8">The sequence shown here is derived from an EMBL/GenBank/DDBJ whole genome shotgun (WGS) entry which is preliminary data.</text>
</comment>
<dbReference type="GO" id="GO:0003700">
    <property type="term" value="F:DNA-binding transcription factor activity"/>
    <property type="evidence" value="ECO:0007669"/>
    <property type="project" value="TreeGrafter"/>
</dbReference>
<organism evidence="8 9">
    <name type="scientific">Corynebacterium urealyticum</name>
    <dbReference type="NCBI Taxonomy" id="43771"/>
    <lineage>
        <taxon>Bacteria</taxon>
        <taxon>Bacillati</taxon>
        <taxon>Actinomycetota</taxon>
        <taxon>Actinomycetes</taxon>
        <taxon>Mycobacteriales</taxon>
        <taxon>Corynebacteriaceae</taxon>
        <taxon>Corynebacterium</taxon>
    </lineage>
</organism>
<comment type="similarity">
    <text evidence="1">Belongs to the LysR transcriptional regulatory family.</text>
</comment>
<evidence type="ECO:0000256" key="6">
    <source>
        <dbReference type="SAM" id="MobiDB-lite"/>
    </source>
</evidence>
<dbReference type="GO" id="GO:0032993">
    <property type="term" value="C:protein-DNA complex"/>
    <property type="evidence" value="ECO:0007669"/>
    <property type="project" value="TreeGrafter"/>
</dbReference>
<dbReference type="EMBL" id="VSZI01000001">
    <property type="protein sequence ID" value="TYR20666.1"/>
    <property type="molecule type" value="Genomic_DNA"/>
</dbReference>
<evidence type="ECO:0000313" key="8">
    <source>
        <dbReference type="EMBL" id="TYR20666.1"/>
    </source>
</evidence>
<dbReference type="InterPro" id="IPR005119">
    <property type="entry name" value="LysR_subst-bd"/>
</dbReference>
<protein>
    <submittedName>
        <fullName evidence="8">LysR family transcriptional regulator substrate-binding protein</fullName>
    </submittedName>
</protein>
<keyword evidence="2" id="KW-0805">Transcription regulation</keyword>
<feature type="region of interest" description="Disordered" evidence="6">
    <location>
        <begin position="156"/>
        <end position="188"/>
    </location>
</feature>
<keyword evidence="4" id="KW-0010">Activator</keyword>
<evidence type="ECO:0000256" key="3">
    <source>
        <dbReference type="ARBA" id="ARBA00023125"/>
    </source>
</evidence>
<dbReference type="CDD" id="cd05466">
    <property type="entry name" value="PBP2_LTTR_substrate"/>
    <property type="match status" value="1"/>
</dbReference>
<evidence type="ECO:0000313" key="9">
    <source>
        <dbReference type="Proteomes" id="UP000324726"/>
    </source>
</evidence>
<feature type="compositionally biased region" description="Basic residues" evidence="6">
    <location>
        <begin position="248"/>
        <end position="270"/>
    </location>
</feature>
<evidence type="ECO:0000256" key="4">
    <source>
        <dbReference type="ARBA" id="ARBA00023159"/>
    </source>
</evidence>
<evidence type="ECO:0000256" key="1">
    <source>
        <dbReference type="ARBA" id="ARBA00009437"/>
    </source>
</evidence>
<name>A0A5D4FW25_9CORY</name>
<evidence type="ECO:0000256" key="2">
    <source>
        <dbReference type="ARBA" id="ARBA00023015"/>
    </source>
</evidence>
<dbReference type="Proteomes" id="UP000324726">
    <property type="component" value="Unassembled WGS sequence"/>
</dbReference>
<dbReference type="GO" id="GO:0003677">
    <property type="term" value="F:DNA binding"/>
    <property type="evidence" value="ECO:0007669"/>
    <property type="project" value="UniProtKB-KW"/>
</dbReference>
<keyword evidence="5" id="KW-0804">Transcription</keyword>
<sequence length="270" mass="29372">MAQLAPRYLRVVFSPGINPDKWFARFDDRVPGWRSAGAAADDPLTYINNGEADVAIVRLGQGGVQKEKFHAVTLYEEQMGVAAPKEHPIEVMDRVKWAELSDEMFMYTTPADGIDDLLKLREMLGVVAANVGIAVAPRPLLRALRTRGVVNRELLLPAPRDEDPDAGAVDSAAVSGEEKGTAPGPELPGTTVVAVVWLKERDAEEIQEFVGICRGRKAGSSRGELSGAEQKRAARTPKNATSSTTTPRRARGRAGARKKSGKKNWKGRRH</sequence>
<dbReference type="AlphaFoldDB" id="A0A5D4FW25"/>
<dbReference type="RefSeq" id="WP_148812590.1">
    <property type="nucleotide sequence ID" value="NZ_VSZI01000001.1"/>
</dbReference>
<reference evidence="8 9" key="1">
    <citation type="submission" date="2019-08" db="EMBL/GenBank/DDBJ databases">
        <title>Draft genome of C. urealyticum strain VH4248.</title>
        <authorList>
            <person name="Navas J."/>
        </authorList>
    </citation>
    <scope>NUCLEOTIDE SEQUENCE [LARGE SCALE GENOMIC DNA]</scope>
    <source>
        <strain evidence="8 9">VH4248</strain>
    </source>
</reference>
<evidence type="ECO:0000259" key="7">
    <source>
        <dbReference type="Pfam" id="PF03466"/>
    </source>
</evidence>
<feature type="region of interest" description="Disordered" evidence="6">
    <location>
        <begin position="217"/>
        <end position="270"/>
    </location>
</feature>
<keyword evidence="3" id="KW-0238">DNA-binding</keyword>
<accession>A0A5D4FW25</accession>
<proteinExistence type="inferred from homology"/>
<evidence type="ECO:0000256" key="5">
    <source>
        <dbReference type="ARBA" id="ARBA00023163"/>
    </source>
</evidence>
<dbReference type="SUPFAM" id="SSF53850">
    <property type="entry name" value="Periplasmic binding protein-like II"/>
    <property type="match status" value="1"/>
</dbReference>
<gene>
    <name evidence="8" type="ORF">FYJ87_06960</name>
</gene>
<feature type="domain" description="LysR substrate-binding" evidence="7">
    <location>
        <begin position="22"/>
        <end position="154"/>
    </location>
</feature>
<dbReference type="Gene3D" id="3.40.190.10">
    <property type="entry name" value="Periplasmic binding protein-like II"/>
    <property type="match status" value="2"/>
</dbReference>
<dbReference type="Pfam" id="PF03466">
    <property type="entry name" value="LysR_substrate"/>
    <property type="match status" value="1"/>
</dbReference>
<dbReference type="PANTHER" id="PTHR30346:SF0">
    <property type="entry name" value="HCA OPERON TRANSCRIPTIONAL ACTIVATOR HCAR"/>
    <property type="match status" value="1"/>
</dbReference>
<dbReference type="PANTHER" id="PTHR30346">
    <property type="entry name" value="TRANSCRIPTIONAL DUAL REGULATOR HCAR-RELATED"/>
    <property type="match status" value="1"/>
</dbReference>